<sequence length="496" mass="55732">MGLASVRVVFCVLLLFLPVCRAAWSLWLTSPSTAAPEKENNAAVTPALEHSEHRVQLPHRFSLRKKKDTRHEQQAAHLLHEWEEKGRISSCWKRAVEALKEDCSSLRSDDGARSRLALAMAACDAAADGGRRAWPHCVSETRVRRCVDHLDDAQYLVYVQYRLHTDVLCLYIQEEAFQERTEMAVQALYAGAAAASETLEALQSSSSELHLSVQRAAEQQSINLDETRNLNDQLRELRSGQSVAFESLRGSTERIVRSLADASLHLNELHTTLDESTAQAAAAVRDVAREATEFQKRIELHASGMLNVLERIEIFQRRLLEKTIGLNEMMRAAVLLMVLLLLTVPSRTAAARRPCMGVVTLAYALRAFVLPVPRSVVGNNAFFATVVFLSGAILVFFACAYRSPEYTLRVLLRNEIHYAMTDARLFFMEDIRQVLVEVLDATLQRLDKNDVRQRRPKDNSLLFAVEEANTNEAHTPVAAAKVAAKVTHRRSRSRLR</sequence>
<dbReference type="VEuPathDB" id="TriTrypDB:TRSC58_06956"/>
<keyword evidence="3" id="KW-0032">Aminotransferase</keyword>
<evidence type="ECO:0000256" key="2">
    <source>
        <dbReference type="SAM" id="SignalP"/>
    </source>
</evidence>
<dbReference type="GeneID" id="40327666"/>
<evidence type="ECO:0000313" key="3">
    <source>
        <dbReference type="EMBL" id="RNF06917.1"/>
    </source>
</evidence>
<keyword evidence="1" id="KW-1133">Transmembrane helix</keyword>
<gene>
    <name evidence="3" type="ORF">TraAM80_03733</name>
</gene>
<feature type="transmembrane region" description="Helical" evidence="1">
    <location>
        <begin position="324"/>
        <end position="344"/>
    </location>
</feature>
<evidence type="ECO:0000313" key="4">
    <source>
        <dbReference type="Proteomes" id="UP000283634"/>
    </source>
</evidence>
<dbReference type="Proteomes" id="UP000283634">
    <property type="component" value="Unassembled WGS sequence"/>
</dbReference>
<keyword evidence="1" id="KW-0472">Membrane</keyword>
<dbReference type="AlphaFoldDB" id="A0A422NN49"/>
<dbReference type="EC" id="2.6.1.-" evidence="3"/>
<keyword evidence="2" id="KW-0732">Signal</keyword>
<keyword evidence="1" id="KW-0812">Transmembrane</keyword>
<dbReference type="PANTHER" id="PTHR33538">
    <property type="entry name" value="PROTEIN GAMETE EXPRESSED 1"/>
    <property type="match status" value="1"/>
</dbReference>
<organism evidence="3 4">
    <name type="scientific">Trypanosoma rangeli</name>
    <dbReference type="NCBI Taxonomy" id="5698"/>
    <lineage>
        <taxon>Eukaryota</taxon>
        <taxon>Discoba</taxon>
        <taxon>Euglenozoa</taxon>
        <taxon>Kinetoplastea</taxon>
        <taxon>Metakinetoplastina</taxon>
        <taxon>Trypanosomatida</taxon>
        <taxon>Trypanosomatidae</taxon>
        <taxon>Trypanosoma</taxon>
        <taxon>Herpetosoma</taxon>
    </lineage>
</organism>
<dbReference type="PANTHER" id="PTHR33538:SF2">
    <property type="entry name" value="PROTEIN GAMETE EXPRESSED 1"/>
    <property type="match status" value="1"/>
</dbReference>
<feature type="transmembrane region" description="Helical" evidence="1">
    <location>
        <begin position="382"/>
        <end position="401"/>
    </location>
</feature>
<feature type="chain" id="PRO_5019450684" evidence="2">
    <location>
        <begin position="23"/>
        <end position="496"/>
    </location>
</feature>
<evidence type="ECO:0000256" key="1">
    <source>
        <dbReference type="SAM" id="Phobius"/>
    </source>
</evidence>
<dbReference type="RefSeq" id="XP_029239529.1">
    <property type="nucleotide sequence ID" value="XM_029380686.1"/>
</dbReference>
<accession>A0A422NN49</accession>
<keyword evidence="3" id="KW-0808">Transferase</keyword>
<comment type="caution">
    <text evidence="3">The sequence shown here is derived from an EMBL/GenBank/DDBJ whole genome shotgun (WGS) entry which is preliminary data.</text>
</comment>
<dbReference type="InterPro" id="IPR040346">
    <property type="entry name" value="GEX1/Brambleberry"/>
</dbReference>
<feature type="signal peptide" evidence="2">
    <location>
        <begin position="1"/>
        <end position="22"/>
    </location>
</feature>
<name>A0A422NN49_TRYRA</name>
<proteinExistence type="predicted"/>
<reference evidence="3 4" key="1">
    <citation type="journal article" date="2018" name="BMC Genomics">
        <title>Genomic comparison of Trypanosoma conorhini and Trypanosoma rangeli to Trypanosoma cruzi strains of high and low virulence.</title>
        <authorList>
            <person name="Bradwell K.R."/>
            <person name="Koparde V.N."/>
            <person name="Matveyev A.V."/>
            <person name="Serrano M.G."/>
            <person name="Alves J.M."/>
            <person name="Parikh H."/>
            <person name="Huang B."/>
            <person name="Lee V."/>
            <person name="Espinosa-Alvarez O."/>
            <person name="Ortiz P.A."/>
            <person name="Costa-Martins A.G."/>
            <person name="Teixeira M.M."/>
            <person name="Buck G.A."/>
        </authorList>
    </citation>
    <scope>NUCLEOTIDE SEQUENCE [LARGE SCALE GENOMIC DNA]</scope>
    <source>
        <strain evidence="3 4">AM80</strain>
    </source>
</reference>
<feature type="transmembrane region" description="Helical" evidence="1">
    <location>
        <begin position="356"/>
        <end position="376"/>
    </location>
</feature>
<keyword evidence="4" id="KW-1185">Reference proteome</keyword>
<dbReference type="OrthoDB" id="377549at2759"/>
<dbReference type="EMBL" id="MKGL01000098">
    <property type="protein sequence ID" value="RNF06917.1"/>
    <property type="molecule type" value="Genomic_DNA"/>
</dbReference>
<dbReference type="OMA" id="HTDVLCL"/>
<protein>
    <submittedName>
        <fullName evidence="3">Putative glucosamine-fructose-6-phosphate aminotransferase</fullName>
        <ecNumber evidence="3">2.6.1.-</ecNumber>
    </submittedName>
</protein>
<dbReference type="GO" id="GO:0008483">
    <property type="term" value="F:transaminase activity"/>
    <property type="evidence" value="ECO:0007669"/>
    <property type="project" value="UniProtKB-KW"/>
</dbReference>